<organism evidence="2 3">
    <name type="scientific">Rhodocytophaga rosea</name>
    <dbReference type="NCBI Taxonomy" id="2704465"/>
    <lineage>
        <taxon>Bacteria</taxon>
        <taxon>Pseudomonadati</taxon>
        <taxon>Bacteroidota</taxon>
        <taxon>Cytophagia</taxon>
        <taxon>Cytophagales</taxon>
        <taxon>Rhodocytophagaceae</taxon>
        <taxon>Rhodocytophaga</taxon>
    </lineage>
</organism>
<feature type="chain" id="PRO_5025404715" evidence="1">
    <location>
        <begin position="22"/>
        <end position="536"/>
    </location>
</feature>
<gene>
    <name evidence="2" type="ORF">GXP67_08915</name>
</gene>
<dbReference type="EMBL" id="CP048222">
    <property type="protein sequence ID" value="QHT66771.1"/>
    <property type="molecule type" value="Genomic_DNA"/>
</dbReference>
<dbReference type="KEGG" id="rhoz:GXP67_08915"/>
<protein>
    <submittedName>
        <fullName evidence="2">SusD/RagB family nutrient-binding outer membrane lipoprotein</fullName>
    </submittedName>
</protein>
<feature type="signal peptide" evidence="1">
    <location>
        <begin position="1"/>
        <end position="21"/>
    </location>
</feature>
<keyword evidence="3" id="KW-1185">Reference proteome</keyword>
<dbReference type="Pfam" id="PF12771">
    <property type="entry name" value="SusD-like_2"/>
    <property type="match status" value="1"/>
</dbReference>
<reference evidence="2 3" key="1">
    <citation type="submission" date="2020-01" db="EMBL/GenBank/DDBJ databases">
        <authorList>
            <person name="Kim M.K."/>
        </authorList>
    </citation>
    <scope>NUCLEOTIDE SEQUENCE [LARGE SCALE GENOMIC DNA]</scope>
    <source>
        <strain evidence="2 3">172606-1</strain>
    </source>
</reference>
<keyword evidence="1" id="KW-0732">Signal</keyword>
<dbReference type="SUPFAM" id="SSF48452">
    <property type="entry name" value="TPR-like"/>
    <property type="match status" value="1"/>
</dbReference>
<dbReference type="AlphaFoldDB" id="A0A6C0GFG7"/>
<evidence type="ECO:0000256" key="1">
    <source>
        <dbReference type="SAM" id="SignalP"/>
    </source>
</evidence>
<dbReference type="Proteomes" id="UP000480178">
    <property type="component" value="Chromosome"/>
</dbReference>
<dbReference type="InterPro" id="IPR041662">
    <property type="entry name" value="SusD-like_2"/>
</dbReference>
<dbReference type="RefSeq" id="WP_162442824.1">
    <property type="nucleotide sequence ID" value="NZ_CP048222.1"/>
</dbReference>
<proteinExistence type="predicted"/>
<sequence>MRYINKLVLCALVLVIPIAGCDTDDLHKLNINPQAVNQIDLNYLFSAAELGIASNGSAGDNRYIDWRTNIGMASYAIQQLAVAGGGIAPGDKYQENFETAAAPFEFTYNDQLKNIAEILKQTSTGGYAEGKYVNMRNAARIIRAFSFHRITDFYGAIPYTEANKGMEGIFFPKYDKQSAVYADLLKELDEASAALSASNPDEGFKKADFIYGGDIAKWKKWGYSLMLRLAMRVSNVDQAMATQYVTKAAAGGVFTSNEDNVWVKMGVGPSEWINQNGISRAFNPGDGGQPSYLSKTLVDFLKGTDPATAADDDPRLMVLSGGIGIWTATTWTPTNTDPVAQRGLPNGFDQGMLDGLEGKAVDQAATFSRINTLMLQDDDPYIIMNHAEVEFLMAEALERGIGTGISGTAADHYSAGVKSAMQMYTPFDASLTVSDAQVANYLTTYPYGVAKPALEMVYDQLWVSKFFNWWEAWSDWRRTGYPVLTPTNYPGNITGGTIPVRLKYPATEAASNPNFSAGATQPDLYTTKVWWDGGTE</sequence>
<dbReference type="Gene3D" id="1.25.40.390">
    <property type="match status" value="1"/>
</dbReference>
<evidence type="ECO:0000313" key="3">
    <source>
        <dbReference type="Proteomes" id="UP000480178"/>
    </source>
</evidence>
<dbReference type="InterPro" id="IPR011990">
    <property type="entry name" value="TPR-like_helical_dom_sf"/>
</dbReference>
<accession>A0A6C0GFG7</accession>
<keyword evidence="2" id="KW-0449">Lipoprotein</keyword>
<name>A0A6C0GFG7_9BACT</name>
<evidence type="ECO:0000313" key="2">
    <source>
        <dbReference type="EMBL" id="QHT66771.1"/>
    </source>
</evidence>